<feature type="modified residue" description="4-aspartylphosphate" evidence="4">
    <location>
        <position position="608"/>
    </location>
</feature>
<gene>
    <name evidence="7" type="ORF">GJ668_11105</name>
</gene>
<sequence>MTPSNAYELLHELSRVIDDSIALEPMLQHFLSALLRVLGGSGAAVLESPASTPPGQTPTVCLNPEHLPRDPLYGAFWEDWSPATLETALAERPPGGPVILSREAGQVLALRLPGFGLLILVRPETVGVLPPELQQGLGLVATTLAIAARGARRAAETRYRAENMHLAKSRRIADISREIRVPLKDILELSELTLHTPVDPPQRDYLHLIRSSAASLLVQIDDLLDFTHIETGQLTIEQIPFNPSVLIADLVDTLATAAQRQGRELHYEPIDALPTHSQGDPGRIRQVLTTLWNAALAFGHSDRLCLRTQSLATEDSELDVDWLQVSLLVDLGLQQAELQALIDPDTTAGEISAHRFGDTGLRLTTCARLIEYMGGRIWLDTQDAGGLHFTLPLPRLSASGTTPQPQANWPGRRALLVDNQAVTRRTLAYWFRHWGFEVQEASTGRQALELARTYQQRGQEFDVYVFDSTLPEFDGFELAARLRESVTIERRALLMLASIGQRGDAQRCRAVGIDAFLTKPASPRELRELLTRLLAPGDSPQEHALLTRHRLIEDRQRLRILLVESGLLHQKLASTLLQEWGHETLIVNSGGLAVEQFRSETYDLVFLDLYLPDVDGIEVARAMRRLEEPGAYRTPIIGMSTLGLDSERARCLESGLDEYITKPLNPVVLEALIQRLVKRGDESPL</sequence>
<proteinExistence type="predicted"/>
<name>A0A6N8EBT7_9GAMM</name>
<dbReference type="InterPro" id="IPR036890">
    <property type="entry name" value="HATPase_C_sf"/>
</dbReference>
<dbReference type="Pfam" id="PF00512">
    <property type="entry name" value="HisKA"/>
    <property type="match status" value="1"/>
</dbReference>
<feature type="domain" description="Histidine kinase" evidence="5">
    <location>
        <begin position="174"/>
        <end position="397"/>
    </location>
</feature>
<comment type="catalytic activity">
    <reaction evidence="1">
        <text>ATP + protein L-histidine = ADP + protein N-phospho-L-histidine.</text>
        <dbReference type="EC" id="2.7.13.3"/>
    </reaction>
</comment>
<dbReference type="CDD" id="cd17546">
    <property type="entry name" value="REC_hyHK_CKI1_RcsC-like"/>
    <property type="match status" value="2"/>
</dbReference>
<dbReference type="Gene3D" id="3.30.565.10">
    <property type="entry name" value="Histidine kinase-like ATPase, C-terminal domain"/>
    <property type="match status" value="1"/>
</dbReference>
<dbReference type="PANTHER" id="PTHR45339:SF3">
    <property type="entry name" value="HISTIDINE KINASE"/>
    <property type="match status" value="1"/>
</dbReference>
<dbReference type="AlphaFoldDB" id="A0A6N8EBT7"/>
<dbReference type="Gene3D" id="3.40.50.2300">
    <property type="match status" value="2"/>
</dbReference>
<dbReference type="InterPro" id="IPR003594">
    <property type="entry name" value="HATPase_dom"/>
</dbReference>
<evidence type="ECO:0000259" key="6">
    <source>
        <dbReference type="PROSITE" id="PS50110"/>
    </source>
</evidence>
<dbReference type="SUPFAM" id="SSF55874">
    <property type="entry name" value="ATPase domain of HSP90 chaperone/DNA topoisomerase II/histidine kinase"/>
    <property type="match status" value="1"/>
</dbReference>
<dbReference type="Pfam" id="PF02518">
    <property type="entry name" value="HATPase_c"/>
    <property type="match status" value="1"/>
</dbReference>
<dbReference type="Proteomes" id="UP000434044">
    <property type="component" value="Unassembled WGS sequence"/>
</dbReference>
<dbReference type="EMBL" id="WNKT01000022">
    <property type="protein sequence ID" value="MTW21635.1"/>
    <property type="molecule type" value="Genomic_DNA"/>
</dbReference>
<dbReference type="PROSITE" id="PS50110">
    <property type="entry name" value="RESPONSE_REGULATORY"/>
    <property type="match status" value="2"/>
</dbReference>
<dbReference type="InterPro" id="IPR005467">
    <property type="entry name" value="His_kinase_dom"/>
</dbReference>
<dbReference type="CDD" id="cd00082">
    <property type="entry name" value="HisKA"/>
    <property type="match status" value="1"/>
</dbReference>
<protein>
    <recommendedName>
        <fullName evidence="2">histidine kinase</fullName>
        <ecNumber evidence="2">2.7.13.3</ecNumber>
    </recommendedName>
</protein>
<dbReference type="Gene3D" id="1.10.287.130">
    <property type="match status" value="1"/>
</dbReference>
<dbReference type="Pfam" id="PF00072">
    <property type="entry name" value="Response_reg"/>
    <property type="match status" value="2"/>
</dbReference>
<keyword evidence="8" id="KW-1185">Reference proteome</keyword>
<feature type="domain" description="Response regulatory" evidence="6">
    <location>
        <begin position="559"/>
        <end position="677"/>
    </location>
</feature>
<accession>A0A6N8EBT7</accession>
<evidence type="ECO:0000259" key="5">
    <source>
        <dbReference type="PROSITE" id="PS50109"/>
    </source>
</evidence>
<dbReference type="PROSITE" id="PS50109">
    <property type="entry name" value="HIS_KIN"/>
    <property type="match status" value="1"/>
</dbReference>
<reference evidence="7 8" key="1">
    <citation type="submission" date="2019-11" db="EMBL/GenBank/DDBJ databases">
        <title>Whole-genome sequence of the anaerobic purple sulfur bacterium Allochromatium palmeri DSM 15591.</title>
        <authorList>
            <person name="Kyndt J.A."/>
            <person name="Meyer T.E."/>
        </authorList>
    </citation>
    <scope>NUCLEOTIDE SEQUENCE [LARGE SCALE GENOMIC DNA]</scope>
    <source>
        <strain evidence="7 8">DSM 15591</strain>
    </source>
</reference>
<dbReference type="InterPro" id="IPR011006">
    <property type="entry name" value="CheY-like_superfamily"/>
</dbReference>
<dbReference type="InterPro" id="IPR036097">
    <property type="entry name" value="HisK_dim/P_sf"/>
</dbReference>
<evidence type="ECO:0000256" key="1">
    <source>
        <dbReference type="ARBA" id="ARBA00000085"/>
    </source>
</evidence>
<evidence type="ECO:0000256" key="2">
    <source>
        <dbReference type="ARBA" id="ARBA00012438"/>
    </source>
</evidence>
<evidence type="ECO:0000313" key="8">
    <source>
        <dbReference type="Proteomes" id="UP000434044"/>
    </source>
</evidence>
<evidence type="ECO:0000256" key="3">
    <source>
        <dbReference type="ARBA" id="ARBA00022553"/>
    </source>
</evidence>
<dbReference type="SMART" id="SM00448">
    <property type="entry name" value="REC"/>
    <property type="match status" value="2"/>
</dbReference>
<dbReference type="GO" id="GO:0000155">
    <property type="term" value="F:phosphorelay sensor kinase activity"/>
    <property type="evidence" value="ECO:0007669"/>
    <property type="project" value="InterPro"/>
</dbReference>
<dbReference type="SMART" id="SM00388">
    <property type="entry name" value="HisKA"/>
    <property type="match status" value="1"/>
</dbReference>
<dbReference type="OrthoDB" id="5555669at2"/>
<dbReference type="EC" id="2.7.13.3" evidence="2"/>
<feature type="modified residue" description="4-aspartylphosphate" evidence="4">
    <location>
        <position position="467"/>
    </location>
</feature>
<dbReference type="RefSeq" id="WP_155450221.1">
    <property type="nucleotide sequence ID" value="NZ_WNKT01000022.1"/>
</dbReference>
<dbReference type="SUPFAM" id="SSF47384">
    <property type="entry name" value="Homodimeric domain of signal transducing histidine kinase"/>
    <property type="match status" value="1"/>
</dbReference>
<feature type="domain" description="Response regulatory" evidence="6">
    <location>
        <begin position="413"/>
        <end position="534"/>
    </location>
</feature>
<dbReference type="InterPro" id="IPR003661">
    <property type="entry name" value="HisK_dim/P_dom"/>
</dbReference>
<organism evidence="7 8">
    <name type="scientific">Allochromatium palmeri</name>
    <dbReference type="NCBI Taxonomy" id="231048"/>
    <lineage>
        <taxon>Bacteria</taxon>
        <taxon>Pseudomonadati</taxon>
        <taxon>Pseudomonadota</taxon>
        <taxon>Gammaproteobacteria</taxon>
        <taxon>Chromatiales</taxon>
        <taxon>Chromatiaceae</taxon>
        <taxon>Allochromatium</taxon>
    </lineage>
</organism>
<keyword evidence="3 4" id="KW-0597">Phosphoprotein</keyword>
<dbReference type="PANTHER" id="PTHR45339">
    <property type="entry name" value="HYBRID SIGNAL TRANSDUCTION HISTIDINE KINASE J"/>
    <property type="match status" value="1"/>
</dbReference>
<dbReference type="SUPFAM" id="SSF52172">
    <property type="entry name" value="CheY-like"/>
    <property type="match status" value="2"/>
</dbReference>
<evidence type="ECO:0000313" key="7">
    <source>
        <dbReference type="EMBL" id="MTW21635.1"/>
    </source>
</evidence>
<evidence type="ECO:0000256" key="4">
    <source>
        <dbReference type="PROSITE-ProRule" id="PRU00169"/>
    </source>
</evidence>
<dbReference type="InterPro" id="IPR001789">
    <property type="entry name" value="Sig_transdc_resp-reg_receiver"/>
</dbReference>
<comment type="caution">
    <text evidence="7">The sequence shown here is derived from an EMBL/GenBank/DDBJ whole genome shotgun (WGS) entry which is preliminary data.</text>
</comment>